<dbReference type="EMBL" id="HM071924">
    <property type="protein sequence ID" value="ADI55408.1"/>
    <property type="molecule type" value="Genomic_DNA"/>
</dbReference>
<evidence type="ECO:0000256" key="1">
    <source>
        <dbReference type="SAM" id="Phobius"/>
    </source>
</evidence>
<feature type="transmembrane region" description="Helical" evidence="1">
    <location>
        <begin position="15"/>
        <end position="34"/>
    </location>
</feature>
<proteinExistence type="predicted"/>
<evidence type="ECO:0000313" key="2">
    <source>
        <dbReference type="EMBL" id="ADI55408.1"/>
    </source>
</evidence>
<reference evidence="2 3" key="1">
    <citation type="journal article" date="2011" name="Arch. Virol.">
        <title>The complete genome sequence of a novel T4-like bacteriophage, IME08.</title>
        <authorList>
            <person name="Jiang H."/>
            <person name="Jiang X."/>
            <person name="Wang S."/>
            <person name="Li C."/>
            <person name="Chen B."/>
            <person name="An X."/>
            <person name="Mi Z."/>
            <person name="Chen J."/>
            <person name="Tong Y."/>
        </authorList>
    </citation>
    <scope>NUCLEOTIDE SEQUENCE [LARGE SCALE GENOMIC DNA]</scope>
</reference>
<keyword evidence="1" id="KW-0472">Membrane</keyword>
<keyword evidence="1" id="KW-1133">Transmembrane helix</keyword>
<dbReference type="RefSeq" id="YP_003734229.1">
    <property type="nucleotide sequence ID" value="NC_014260.1"/>
</dbReference>
<protein>
    <submittedName>
        <fullName evidence="2">Uncharacterized protein nrdC.1</fullName>
    </submittedName>
</protein>
<keyword evidence="3" id="KW-1185">Reference proteome</keyword>
<sequence length="116" mass="13321">MFLTVLSVVQNRSNWSIGRLVIFVTNAAIVNTNLSETKMAKRKEYVEAADKAVRELTVAYYKEHGKFPDSYSVLKSALTRSYNNVLSDVYDLKYEHMEKYGTELDRSEAFKQILGI</sequence>
<name>D7RM92_9CAUD</name>
<gene>
    <name evidence="2" type="primary">nrdC.1</name>
</gene>
<dbReference type="GeneID" id="9384411"/>
<reference evidence="2 3" key="2">
    <citation type="journal article" date="2011" name="Virol. J.">
        <title>Sequence characteristics of T4-like bacteriophage IME08 benome termini revealed by high throughput sequencing.</title>
        <authorList>
            <person name="Jiang X."/>
            <person name="Jiang H."/>
            <person name="Li C."/>
            <person name="Wang S."/>
            <person name="Mi Z."/>
            <person name="An X."/>
            <person name="Chen J."/>
            <person name="Tong Y."/>
        </authorList>
    </citation>
    <scope>NUCLEOTIDE SEQUENCE [LARGE SCALE GENOMIC DNA]</scope>
</reference>
<dbReference type="OrthoDB" id="21610at10239"/>
<accession>D7RM92</accession>
<keyword evidence="1" id="KW-0812">Transmembrane</keyword>
<organism evidence="2 3">
    <name type="scientific">Escherichia phage IME08</name>
    <dbReference type="NCBI Taxonomy" id="698728"/>
    <lineage>
        <taxon>Viruses</taxon>
        <taxon>Duplodnaviria</taxon>
        <taxon>Heunggongvirae</taxon>
        <taxon>Uroviricota</taxon>
        <taxon>Caudoviricetes</taxon>
        <taxon>Pantevenvirales</taxon>
        <taxon>Straboviridae</taxon>
        <taxon>Tevenvirinae</taxon>
        <taxon>Dhakavirus</taxon>
        <taxon>Dhakavirus ime08</taxon>
    </lineage>
</organism>
<dbReference type="KEGG" id="vg:9384411"/>
<evidence type="ECO:0000313" key="3">
    <source>
        <dbReference type="Proteomes" id="UP000201129"/>
    </source>
</evidence>
<dbReference type="Proteomes" id="UP000201129">
    <property type="component" value="Segment"/>
</dbReference>